<dbReference type="AlphaFoldDB" id="A0A6B0U436"/>
<dbReference type="EMBL" id="GIFC01005199">
    <property type="protein sequence ID" value="MXU87282.1"/>
    <property type="molecule type" value="Transcribed_RNA"/>
</dbReference>
<organism evidence="1">
    <name type="scientific">Ixodes ricinus</name>
    <name type="common">Common tick</name>
    <name type="synonym">Acarus ricinus</name>
    <dbReference type="NCBI Taxonomy" id="34613"/>
    <lineage>
        <taxon>Eukaryota</taxon>
        <taxon>Metazoa</taxon>
        <taxon>Ecdysozoa</taxon>
        <taxon>Arthropoda</taxon>
        <taxon>Chelicerata</taxon>
        <taxon>Arachnida</taxon>
        <taxon>Acari</taxon>
        <taxon>Parasitiformes</taxon>
        <taxon>Ixodida</taxon>
        <taxon>Ixodoidea</taxon>
        <taxon>Ixodidae</taxon>
        <taxon>Ixodinae</taxon>
        <taxon>Ixodes</taxon>
    </lineage>
</organism>
<accession>A0A6B0U436</accession>
<name>A0A6B0U436_IXORI</name>
<protein>
    <submittedName>
        <fullName evidence="1">Putative secreted protein</fullName>
    </submittedName>
</protein>
<proteinExistence type="predicted"/>
<reference evidence="1" key="1">
    <citation type="submission" date="2019-12" db="EMBL/GenBank/DDBJ databases">
        <title>An insight into the sialome of adult female Ixodes ricinus ticks feeding for 6 days.</title>
        <authorList>
            <person name="Perner J."/>
            <person name="Ribeiro J.M.C."/>
        </authorList>
    </citation>
    <scope>NUCLEOTIDE SEQUENCE</scope>
    <source>
        <strain evidence="1">Semi-engorged</strain>
        <tissue evidence="1">Salivary glands</tissue>
    </source>
</reference>
<sequence length="95" mass="11258">MTHTNIHHNYLQKTITLIIMIIIIRQASCSLNVRKDAIIFYYVYYERPNETQDEVPRYRNSTGLQHCGSYGNFDNVKRKCALRYRINQTNTNVSN</sequence>
<evidence type="ECO:0000313" key="1">
    <source>
        <dbReference type="EMBL" id="MXU87282.1"/>
    </source>
</evidence>